<evidence type="ECO:0000313" key="11">
    <source>
        <dbReference type="EMBL" id="KJA09094.1"/>
    </source>
</evidence>
<feature type="transmembrane region" description="Helical" evidence="9">
    <location>
        <begin position="12"/>
        <end position="30"/>
    </location>
</feature>
<dbReference type="PATRIC" id="fig|80878.5.peg.3591"/>
<evidence type="ECO:0000256" key="9">
    <source>
        <dbReference type="RuleBase" id="RU369079"/>
    </source>
</evidence>
<feature type="transmembrane region" description="Helical" evidence="9">
    <location>
        <begin position="50"/>
        <end position="68"/>
    </location>
</feature>
<dbReference type="GO" id="GO:0022857">
    <property type="term" value="F:transmembrane transporter activity"/>
    <property type="evidence" value="ECO:0007669"/>
    <property type="project" value="UniProtKB-UniRule"/>
</dbReference>
<keyword evidence="5 9" id="KW-0812">Transmembrane</keyword>
<organism evidence="11 12">
    <name type="scientific">Acidovorax temperans</name>
    <dbReference type="NCBI Taxonomy" id="80878"/>
    <lineage>
        <taxon>Bacteria</taxon>
        <taxon>Pseudomonadati</taxon>
        <taxon>Pseudomonadota</taxon>
        <taxon>Betaproteobacteria</taxon>
        <taxon>Burkholderiales</taxon>
        <taxon>Comamonadaceae</taxon>
        <taxon>Acidovorax</taxon>
    </lineage>
</organism>
<feature type="domain" description="Tripartite ATP-independent periplasmic transporters DctQ component" evidence="10">
    <location>
        <begin position="31"/>
        <end position="155"/>
    </location>
</feature>
<dbReference type="OrthoDB" id="2085311at2"/>
<dbReference type="InterPro" id="IPR055348">
    <property type="entry name" value="DctQ"/>
</dbReference>
<evidence type="ECO:0000256" key="7">
    <source>
        <dbReference type="ARBA" id="ARBA00023136"/>
    </source>
</evidence>
<evidence type="ECO:0000256" key="5">
    <source>
        <dbReference type="ARBA" id="ARBA00022692"/>
    </source>
</evidence>
<name>A0A0D7K510_9BURK</name>
<evidence type="ECO:0000256" key="4">
    <source>
        <dbReference type="ARBA" id="ARBA00022519"/>
    </source>
</evidence>
<comment type="subunit">
    <text evidence="9">The complex comprises the extracytoplasmic solute receptor protein and the two transmembrane proteins.</text>
</comment>
<evidence type="ECO:0000256" key="6">
    <source>
        <dbReference type="ARBA" id="ARBA00022989"/>
    </source>
</evidence>
<gene>
    <name evidence="11" type="ORF">RP29_18145</name>
</gene>
<dbReference type="PANTHER" id="PTHR35011">
    <property type="entry name" value="2,3-DIKETO-L-GULONATE TRAP TRANSPORTER SMALL PERMEASE PROTEIN YIAM"/>
    <property type="match status" value="1"/>
</dbReference>
<keyword evidence="7 9" id="KW-0472">Membrane</keyword>
<evidence type="ECO:0000256" key="1">
    <source>
        <dbReference type="ARBA" id="ARBA00004429"/>
    </source>
</evidence>
<protein>
    <recommendedName>
        <fullName evidence="9">TRAP transporter small permease protein</fullName>
    </recommendedName>
</protein>
<dbReference type="GO" id="GO:0015740">
    <property type="term" value="P:C4-dicarboxylate transport"/>
    <property type="evidence" value="ECO:0007669"/>
    <property type="project" value="TreeGrafter"/>
</dbReference>
<keyword evidence="4 9" id="KW-0997">Cell inner membrane</keyword>
<evidence type="ECO:0000313" key="12">
    <source>
        <dbReference type="Proteomes" id="UP000032566"/>
    </source>
</evidence>
<proteinExistence type="inferred from homology"/>
<reference evidence="11 12" key="1">
    <citation type="submission" date="2014-12" db="EMBL/GenBank/DDBJ databases">
        <title>Isolation of bacteria from lake water.</title>
        <authorList>
            <person name="Sheng K.-Y."/>
            <person name="Chin P.-S."/>
            <person name="Chan K.-G."/>
            <person name="Tan G.S."/>
        </authorList>
    </citation>
    <scope>NUCLEOTIDE SEQUENCE [LARGE SCALE GENOMIC DNA]</scope>
    <source>
        <strain evidence="11 12">KY4</strain>
    </source>
</reference>
<keyword evidence="12" id="KW-1185">Reference proteome</keyword>
<evidence type="ECO:0000256" key="2">
    <source>
        <dbReference type="ARBA" id="ARBA00022448"/>
    </source>
</evidence>
<sequence length="164" mass="18187">MKKTFLQIERWTTGAAMAAACLMLAIASSLGMFQILMRFVLEQPAEWTEVLIRFSLIWMVFLAIPAAFRQGAMVSVDVLYRWSPPALRRVLDAVVSLAALALIAVIVWFGWDYAKRGGVQTMAGLESVSMFWAYLALPVGGLFSAVGIIGNWVDPQRQELETAQ</sequence>
<comment type="similarity">
    <text evidence="8 9">Belongs to the TRAP transporter small permease family.</text>
</comment>
<dbReference type="InterPro" id="IPR007387">
    <property type="entry name" value="TRAP_DctQ"/>
</dbReference>
<accession>A0A0D7K510</accession>
<evidence type="ECO:0000259" key="10">
    <source>
        <dbReference type="Pfam" id="PF04290"/>
    </source>
</evidence>
<dbReference type="STRING" id="80878.RP29_18145"/>
<keyword evidence="2 9" id="KW-0813">Transport</keyword>
<dbReference type="RefSeq" id="WP_044402005.1">
    <property type="nucleotide sequence ID" value="NZ_JXYQ01000072.1"/>
</dbReference>
<dbReference type="PROSITE" id="PS51257">
    <property type="entry name" value="PROKAR_LIPOPROTEIN"/>
    <property type="match status" value="1"/>
</dbReference>
<dbReference type="GO" id="GO:0005886">
    <property type="term" value="C:plasma membrane"/>
    <property type="evidence" value="ECO:0007669"/>
    <property type="project" value="UniProtKB-SubCell"/>
</dbReference>
<comment type="function">
    <text evidence="9">Part of the tripartite ATP-independent periplasmic (TRAP) transport system.</text>
</comment>
<evidence type="ECO:0000256" key="3">
    <source>
        <dbReference type="ARBA" id="ARBA00022475"/>
    </source>
</evidence>
<dbReference type="EMBL" id="JXYQ01000072">
    <property type="protein sequence ID" value="KJA09094.1"/>
    <property type="molecule type" value="Genomic_DNA"/>
</dbReference>
<comment type="caution">
    <text evidence="11">The sequence shown here is derived from an EMBL/GenBank/DDBJ whole genome shotgun (WGS) entry which is preliminary data.</text>
</comment>
<feature type="transmembrane region" description="Helical" evidence="9">
    <location>
        <begin position="131"/>
        <end position="153"/>
    </location>
</feature>
<feature type="transmembrane region" description="Helical" evidence="9">
    <location>
        <begin position="89"/>
        <end position="111"/>
    </location>
</feature>
<dbReference type="AlphaFoldDB" id="A0A0D7K510"/>
<dbReference type="Pfam" id="PF04290">
    <property type="entry name" value="DctQ"/>
    <property type="match status" value="1"/>
</dbReference>
<keyword evidence="6 9" id="KW-1133">Transmembrane helix</keyword>
<dbReference type="PANTHER" id="PTHR35011:SF2">
    <property type="entry name" value="2,3-DIKETO-L-GULONATE TRAP TRANSPORTER SMALL PERMEASE PROTEIN YIAM"/>
    <property type="match status" value="1"/>
</dbReference>
<keyword evidence="3" id="KW-1003">Cell membrane</keyword>
<evidence type="ECO:0000256" key="8">
    <source>
        <dbReference type="ARBA" id="ARBA00038436"/>
    </source>
</evidence>
<dbReference type="Proteomes" id="UP000032566">
    <property type="component" value="Unassembled WGS sequence"/>
</dbReference>
<comment type="subcellular location">
    <subcellularLocation>
        <location evidence="1 9">Cell inner membrane</location>
        <topology evidence="1 9">Multi-pass membrane protein</topology>
    </subcellularLocation>
</comment>